<evidence type="ECO:0000256" key="2">
    <source>
        <dbReference type="ARBA" id="ARBA00022964"/>
    </source>
</evidence>
<dbReference type="InterPro" id="IPR000627">
    <property type="entry name" value="Intradiol_dOase_C"/>
</dbReference>
<reference evidence="5" key="1">
    <citation type="submission" date="2022-07" db="EMBL/GenBank/DDBJ databases">
        <title>Tahibacter sp., a new gammaproteobacterium isolated from the silt sample collected at pig farm.</title>
        <authorList>
            <person name="Chen H."/>
        </authorList>
    </citation>
    <scope>NUCLEOTIDE SEQUENCE</scope>
    <source>
        <strain evidence="5">P2K</strain>
    </source>
</reference>
<evidence type="ECO:0000256" key="3">
    <source>
        <dbReference type="ARBA" id="ARBA00023002"/>
    </source>
</evidence>
<comment type="caution">
    <text evidence="5">The sequence shown here is derived from an EMBL/GenBank/DDBJ whole genome shotgun (WGS) entry which is preliminary data.</text>
</comment>
<evidence type="ECO:0000259" key="4">
    <source>
        <dbReference type="Pfam" id="PF00775"/>
    </source>
</evidence>
<dbReference type="Gene3D" id="2.60.130.10">
    <property type="entry name" value="Aromatic compound dioxygenase"/>
    <property type="match status" value="1"/>
</dbReference>
<gene>
    <name evidence="5" type="ORF">NM961_00165</name>
</gene>
<evidence type="ECO:0000313" key="5">
    <source>
        <dbReference type="EMBL" id="MCQ4163123.1"/>
    </source>
</evidence>
<accession>A0ABT1QKR0</accession>
<dbReference type="SUPFAM" id="SSF49482">
    <property type="entry name" value="Aromatic compound dioxygenase"/>
    <property type="match status" value="1"/>
</dbReference>
<name>A0ABT1QKR0_9GAMM</name>
<dbReference type="PANTHER" id="PTHR33711">
    <property type="entry name" value="DIOXYGENASE, PUTATIVE (AFU_ORTHOLOGUE AFUA_2G02910)-RELATED"/>
    <property type="match status" value="1"/>
</dbReference>
<dbReference type="Proteomes" id="UP001165498">
    <property type="component" value="Unassembled WGS sequence"/>
</dbReference>
<dbReference type="EMBL" id="JANFQO010000001">
    <property type="protein sequence ID" value="MCQ4163123.1"/>
    <property type="molecule type" value="Genomic_DNA"/>
</dbReference>
<sequence>MQRRTFLLLPLLALPAAAIGREKIVGLPCEGCDAVFVGQPAQIPGLARIAPAGEPGEPLQLRGQVLDAAGKPAAGIIVYAYHTDAAGDYPPLAATRGTPAQAHGRLRSWARTDADGRYGFDSIRPGGYPGRKDPQHIHLHVIEPGLRTYYIDDAVFEDDPRMADPAIRSQLQHAANRGGSGITRPQRAAAGVWRVQRDIRLGMNIPGY</sequence>
<proteinExistence type="inferred from homology"/>
<keyword evidence="6" id="KW-1185">Reference proteome</keyword>
<dbReference type="PANTHER" id="PTHR33711:SF7">
    <property type="entry name" value="INTRADIOL RING-CLEAVAGE DIOXYGENASES DOMAIN-CONTAINING PROTEIN-RELATED"/>
    <property type="match status" value="1"/>
</dbReference>
<organism evidence="5 6">
    <name type="scientific">Tahibacter harae</name>
    <dbReference type="NCBI Taxonomy" id="2963937"/>
    <lineage>
        <taxon>Bacteria</taxon>
        <taxon>Pseudomonadati</taxon>
        <taxon>Pseudomonadota</taxon>
        <taxon>Gammaproteobacteria</taxon>
        <taxon>Lysobacterales</taxon>
        <taxon>Rhodanobacteraceae</taxon>
        <taxon>Tahibacter</taxon>
    </lineage>
</organism>
<evidence type="ECO:0000256" key="1">
    <source>
        <dbReference type="ARBA" id="ARBA00007825"/>
    </source>
</evidence>
<protein>
    <recommendedName>
        <fullName evidence="4">Intradiol ring-cleavage dioxygenases domain-containing protein</fullName>
    </recommendedName>
</protein>
<dbReference type="RefSeq" id="WP_255910115.1">
    <property type="nucleotide sequence ID" value="NZ_JANFQO010000001.1"/>
</dbReference>
<feature type="domain" description="Intradiol ring-cleavage dioxygenases" evidence="4">
    <location>
        <begin position="47"/>
        <end position="172"/>
    </location>
</feature>
<comment type="similarity">
    <text evidence="1">Belongs to the intradiol ring-cleavage dioxygenase family.</text>
</comment>
<evidence type="ECO:0000313" key="6">
    <source>
        <dbReference type="Proteomes" id="UP001165498"/>
    </source>
</evidence>
<keyword evidence="2" id="KW-0223">Dioxygenase</keyword>
<keyword evidence="3" id="KW-0560">Oxidoreductase</keyword>
<dbReference type="InterPro" id="IPR050770">
    <property type="entry name" value="Intradiol_RC_Dioxygenase"/>
</dbReference>
<dbReference type="InterPro" id="IPR015889">
    <property type="entry name" value="Intradiol_dOase_core"/>
</dbReference>
<dbReference type="Pfam" id="PF00775">
    <property type="entry name" value="Dioxygenase_C"/>
    <property type="match status" value="1"/>
</dbReference>